<dbReference type="KEGG" id="pacr:FXN63_00245"/>
<name>A0A5C0AUU2_9BURK</name>
<dbReference type="EMBL" id="CP043046">
    <property type="protein sequence ID" value="QEI04441.1"/>
    <property type="molecule type" value="Genomic_DNA"/>
</dbReference>
<dbReference type="Proteomes" id="UP000325161">
    <property type="component" value="Chromosome"/>
</dbReference>
<protein>
    <submittedName>
        <fullName evidence="1">Type II toxin-antitoxin system RelE/ParE family toxin</fullName>
    </submittedName>
</protein>
<evidence type="ECO:0000313" key="2">
    <source>
        <dbReference type="Proteomes" id="UP000325161"/>
    </source>
</evidence>
<keyword evidence="2" id="KW-1185">Reference proteome</keyword>
<dbReference type="InterPro" id="IPR009241">
    <property type="entry name" value="HigB-like"/>
</dbReference>
<dbReference type="AlphaFoldDB" id="A0A5C0AUU2"/>
<dbReference type="OrthoDB" id="9797093at2"/>
<proteinExistence type="predicted"/>
<dbReference type="Pfam" id="PF05973">
    <property type="entry name" value="Gp49"/>
    <property type="match status" value="1"/>
</dbReference>
<organism evidence="1 2">
    <name type="scientific">Pigmentiphaga aceris</name>
    <dbReference type="NCBI Taxonomy" id="1940612"/>
    <lineage>
        <taxon>Bacteria</taxon>
        <taxon>Pseudomonadati</taxon>
        <taxon>Pseudomonadota</taxon>
        <taxon>Betaproteobacteria</taxon>
        <taxon>Burkholderiales</taxon>
        <taxon>Alcaligenaceae</taxon>
        <taxon>Pigmentiphaga</taxon>
    </lineage>
</organism>
<evidence type="ECO:0000313" key="1">
    <source>
        <dbReference type="EMBL" id="QEI04441.1"/>
    </source>
</evidence>
<reference evidence="1 2" key="1">
    <citation type="submission" date="2019-08" db="EMBL/GenBank/DDBJ databases">
        <title>Amphibian skin-associated Pigmentiphaga: genome sequence and occurrence across geography and hosts.</title>
        <authorList>
            <person name="Bletz M.C."/>
            <person name="Bunk B."/>
            <person name="Sproeer C."/>
            <person name="Biwer P."/>
            <person name="Reiter S."/>
            <person name="Rabemananjara F.C.E."/>
            <person name="Schulz S."/>
            <person name="Overmann J."/>
            <person name="Vences M."/>
        </authorList>
    </citation>
    <scope>NUCLEOTIDE SEQUENCE [LARGE SCALE GENOMIC DNA]</scope>
    <source>
        <strain evidence="1 2">Mada1488</strain>
    </source>
</reference>
<gene>
    <name evidence="1" type="ORF">FXN63_00245</name>
</gene>
<sequence length="109" mass="12302">MKLITFHGTSKADLRSFPSAAMREAGFQLESIQRGEEPADWKPMPSIGMGVREIRIKDDTGAYRVIYVAKFSDAVHVLHCFKKKTQKTSKADIDLAKDRLSHLVKGLRK</sequence>
<accession>A0A5C0AUU2</accession>
<dbReference type="RefSeq" id="WP_148811742.1">
    <property type="nucleotide sequence ID" value="NZ_CP043046.1"/>
</dbReference>